<organism evidence="2 3">
    <name type="scientific">Pterulicium gracile</name>
    <dbReference type="NCBI Taxonomy" id="1884261"/>
    <lineage>
        <taxon>Eukaryota</taxon>
        <taxon>Fungi</taxon>
        <taxon>Dikarya</taxon>
        <taxon>Basidiomycota</taxon>
        <taxon>Agaricomycotina</taxon>
        <taxon>Agaricomycetes</taxon>
        <taxon>Agaricomycetidae</taxon>
        <taxon>Agaricales</taxon>
        <taxon>Pleurotineae</taxon>
        <taxon>Pterulaceae</taxon>
        <taxon>Pterulicium</taxon>
    </lineage>
</organism>
<dbReference type="AlphaFoldDB" id="A0A5C3Q3S1"/>
<dbReference type="GO" id="GO:0043386">
    <property type="term" value="P:mycotoxin biosynthetic process"/>
    <property type="evidence" value="ECO:0007669"/>
    <property type="project" value="InterPro"/>
</dbReference>
<evidence type="ECO:0000313" key="3">
    <source>
        <dbReference type="Proteomes" id="UP000305067"/>
    </source>
</evidence>
<keyword evidence="3" id="KW-1185">Reference proteome</keyword>
<feature type="non-terminal residue" evidence="2">
    <location>
        <position position="112"/>
    </location>
</feature>
<dbReference type="PANTHER" id="PTHR33365:SF13">
    <property type="entry name" value="TAT PATHWAY SIGNAL SEQUENCE"/>
    <property type="match status" value="1"/>
</dbReference>
<evidence type="ECO:0000256" key="1">
    <source>
        <dbReference type="ARBA" id="ARBA00035112"/>
    </source>
</evidence>
<evidence type="ECO:0000313" key="2">
    <source>
        <dbReference type="EMBL" id="TFK96612.1"/>
    </source>
</evidence>
<accession>A0A5C3Q3S1</accession>
<dbReference type="Proteomes" id="UP000305067">
    <property type="component" value="Unassembled WGS sequence"/>
</dbReference>
<dbReference type="STRING" id="1884261.A0A5C3Q3S1"/>
<dbReference type="PANTHER" id="PTHR33365">
    <property type="entry name" value="YALI0B05434P"/>
    <property type="match status" value="1"/>
</dbReference>
<dbReference type="InterPro" id="IPR021765">
    <property type="entry name" value="UstYa-like"/>
</dbReference>
<sequence>SLLPRGNGTVHLDTPSGKKGAFTISLFHQLRCLDILRESLMSFRDPRTRSEPTRLAHHCMGYLRQMVLCRSNTQLQSVRNHTGTRITVSDVTGRCQDWTAVYTEVEDNHGRF</sequence>
<name>A0A5C3Q3S1_9AGAR</name>
<dbReference type="OrthoDB" id="3687641at2759"/>
<feature type="non-terminal residue" evidence="2">
    <location>
        <position position="1"/>
    </location>
</feature>
<dbReference type="Pfam" id="PF11807">
    <property type="entry name" value="UstYa"/>
    <property type="match status" value="1"/>
</dbReference>
<dbReference type="EMBL" id="ML178857">
    <property type="protein sequence ID" value="TFK96612.1"/>
    <property type="molecule type" value="Genomic_DNA"/>
</dbReference>
<proteinExistence type="inferred from homology"/>
<gene>
    <name evidence="2" type="ORF">BDV98DRAFT_479899</name>
</gene>
<reference evidence="2 3" key="1">
    <citation type="journal article" date="2019" name="Nat. Ecol. Evol.">
        <title>Megaphylogeny resolves global patterns of mushroom evolution.</title>
        <authorList>
            <person name="Varga T."/>
            <person name="Krizsan K."/>
            <person name="Foldi C."/>
            <person name="Dima B."/>
            <person name="Sanchez-Garcia M."/>
            <person name="Sanchez-Ramirez S."/>
            <person name="Szollosi G.J."/>
            <person name="Szarkandi J.G."/>
            <person name="Papp V."/>
            <person name="Albert L."/>
            <person name="Andreopoulos W."/>
            <person name="Angelini C."/>
            <person name="Antonin V."/>
            <person name="Barry K.W."/>
            <person name="Bougher N.L."/>
            <person name="Buchanan P."/>
            <person name="Buyck B."/>
            <person name="Bense V."/>
            <person name="Catcheside P."/>
            <person name="Chovatia M."/>
            <person name="Cooper J."/>
            <person name="Damon W."/>
            <person name="Desjardin D."/>
            <person name="Finy P."/>
            <person name="Geml J."/>
            <person name="Haridas S."/>
            <person name="Hughes K."/>
            <person name="Justo A."/>
            <person name="Karasinski D."/>
            <person name="Kautmanova I."/>
            <person name="Kiss B."/>
            <person name="Kocsube S."/>
            <person name="Kotiranta H."/>
            <person name="LaButti K.M."/>
            <person name="Lechner B.E."/>
            <person name="Liimatainen K."/>
            <person name="Lipzen A."/>
            <person name="Lukacs Z."/>
            <person name="Mihaltcheva S."/>
            <person name="Morgado L.N."/>
            <person name="Niskanen T."/>
            <person name="Noordeloos M.E."/>
            <person name="Ohm R.A."/>
            <person name="Ortiz-Santana B."/>
            <person name="Ovrebo C."/>
            <person name="Racz N."/>
            <person name="Riley R."/>
            <person name="Savchenko A."/>
            <person name="Shiryaev A."/>
            <person name="Soop K."/>
            <person name="Spirin V."/>
            <person name="Szebenyi C."/>
            <person name="Tomsovsky M."/>
            <person name="Tulloss R.E."/>
            <person name="Uehling J."/>
            <person name="Grigoriev I.V."/>
            <person name="Vagvolgyi C."/>
            <person name="Papp T."/>
            <person name="Martin F.M."/>
            <person name="Miettinen O."/>
            <person name="Hibbett D.S."/>
            <person name="Nagy L.G."/>
        </authorList>
    </citation>
    <scope>NUCLEOTIDE SEQUENCE [LARGE SCALE GENOMIC DNA]</scope>
    <source>
        <strain evidence="2 3">CBS 309.79</strain>
    </source>
</reference>
<comment type="similarity">
    <text evidence="1">Belongs to the ustYa family.</text>
</comment>
<protein>
    <submittedName>
        <fullName evidence="2">Uncharacterized protein</fullName>
    </submittedName>
</protein>